<reference evidence="4 5" key="1">
    <citation type="submission" date="2020-08" db="EMBL/GenBank/DDBJ databases">
        <title>Genomic Encyclopedia of Type Strains, Phase IV (KMG-IV): sequencing the most valuable type-strain genomes for metagenomic binning, comparative biology and taxonomic classification.</title>
        <authorList>
            <person name="Goeker M."/>
        </authorList>
    </citation>
    <scope>NUCLEOTIDE SEQUENCE [LARGE SCALE GENOMIC DNA]</scope>
    <source>
        <strain evidence="4 5">DSM 103462</strain>
    </source>
</reference>
<dbReference type="CDD" id="cd06127">
    <property type="entry name" value="DEDDh"/>
    <property type="match status" value="1"/>
</dbReference>
<name>A0A7W8G956_9SPIR</name>
<dbReference type="NCBIfam" id="TIGR00573">
    <property type="entry name" value="dnaq"/>
    <property type="match status" value="1"/>
</dbReference>
<evidence type="ECO:0000259" key="3">
    <source>
        <dbReference type="SMART" id="SM00479"/>
    </source>
</evidence>
<evidence type="ECO:0000256" key="2">
    <source>
        <dbReference type="ARBA" id="ARBA00026073"/>
    </source>
</evidence>
<dbReference type="Proteomes" id="UP000518887">
    <property type="component" value="Unassembled WGS sequence"/>
</dbReference>
<dbReference type="SUPFAM" id="SSF53098">
    <property type="entry name" value="Ribonuclease H-like"/>
    <property type="match status" value="1"/>
</dbReference>
<sequence>MKSHLHLLNDYRRMNRLLNSGAVFCALDTETTGLKPAEDRIIEIGAVKFDKSGVLGTFSALVNPRILIPHFCQELTGITNKMVYGQKEFHELAGDFLSFLGEDSIIVAHNAQFDLRFVNAELERMNHAPLLNKAIDTLRFSRWAFPENGHWTLQHLASQFGIEVKSAHRATDDARVCMEVFFKCIEGSLDRQKSI</sequence>
<comment type="subunit">
    <text evidence="2">DNA polymerase III contains a core (composed of alpha, epsilon and theta chains) that associates with a tau subunit. This core dimerizes to form the POLIII' complex. PolIII' associates with the gamma complex (composed of gamma, delta, delta', psi and chi chains) and with the beta chain to form the complete DNA polymerase III complex.</text>
</comment>
<dbReference type="Gene3D" id="3.30.420.10">
    <property type="entry name" value="Ribonuclease H-like superfamily/Ribonuclease H"/>
    <property type="match status" value="1"/>
</dbReference>
<dbReference type="PANTHER" id="PTHR30231:SF41">
    <property type="entry name" value="DNA POLYMERASE III SUBUNIT EPSILON"/>
    <property type="match status" value="1"/>
</dbReference>
<dbReference type="SMART" id="SM00479">
    <property type="entry name" value="EXOIII"/>
    <property type="match status" value="1"/>
</dbReference>
<keyword evidence="4" id="KW-0540">Nuclease</keyword>
<dbReference type="InterPro" id="IPR006054">
    <property type="entry name" value="DnaQ"/>
</dbReference>
<feature type="domain" description="Exonuclease" evidence="3">
    <location>
        <begin position="23"/>
        <end position="190"/>
    </location>
</feature>
<evidence type="ECO:0000256" key="1">
    <source>
        <dbReference type="ARBA" id="ARBA00025483"/>
    </source>
</evidence>
<dbReference type="Pfam" id="PF00929">
    <property type="entry name" value="RNase_T"/>
    <property type="match status" value="1"/>
</dbReference>
<dbReference type="GO" id="GO:0045004">
    <property type="term" value="P:DNA replication proofreading"/>
    <property type="evidence" value="ECO:0007669"/>
    <property type="project" value="TreeGrafter"/>
</dbReference>
<dbReference type="RefSeq" id="WP_184659160.1">
    <property type="nucleotide sequence ID" value="NZ_CP031518.1"/>
</dbReference>
<dbReference type="GO" id="GO:0003677">
    <property type="term" value="F:DNA binding"/>
    <property type="evidence" value="ECO:0007669"/>
    <property type="project" value="InterPro"/>
</dbReference>
<gene>
    <name evidence="4" type="ORF">HNP76_001532</name>
</gene>
<evidence type="ECO:0000313" key="4">
    <source>
        <dbReference type="EMBL" id="MBB5226164.1"/>
    </source>
</evidence>
<comment type="function">
    <text evidence="1">DNA polymerase III is a complex, multichain enzyme responsible for most of the replicative synthesis in bacteria. The epsilon subunit contain the editing function and is a proofreading 3'-5' exonuclease.</text>
</comment>
<dbReference type="EMBL" id="JACHFQ010000004">
    <property type="protein sequence ID" value="MBB5226164.1"/>
    <property type="molecule type" value="Genomic_DNA"/>
</dbReference>
<keyword evidence="5" id="KW-1185">Reference proteome</keyword>
<dbReference type="AlphaFoldDB" id="A0A7W8G956"/>
<organism evidence="4 5">
    <name type="scientific">Treponema ruminis</name>
    <dbReference type="NCBI Taxonomy" id="744515"/>
    <lineage>
        <taxon>Bacteria</taxon>
        <taxon>Pseudomonadati</taxon>
        <taxon>Spirochaetota</taxon>
        <taxon>Spirochaetia</taxon>
        <taxon>Spirochaetales</taxon>
        <taxon>Treponemataceae</taxon>
        <taxon>Treponema</taxon>
    </lineage>
</organism>
<protein>
    <submittedName>
        <fullName evidence="4">DNA polymerase III epsilon subunit family exonuclease</fullName>
    </submittedName>
</protein>
<dbReference type="GO" id="GO:0008408">
    <property type="term" value="F:3'-5' exonuclease activity"/>
    <property type="evidence" value="ECO:0007669"/>
    <property type="project" value="TreeGrafter"/>
</dbReference>
<keyword evidence="4" id="KW-0378">Hydrolase</keyword>
<dbReference type="FunFam" id="3.30.420.10:FF:000045">
    <property type="entry name" value="3'-5' exonuclease DinG"/>
    <property type="match status" value="1"/>
</dbReference>
<proteinExistence type="predicted"/>
<dbReference type="GO" id="GO:0003887">
    <property type="term" value="F:DNA-directed DNA polymerase activity"/>
    <property type="evidence" value="ECO:0007669"/>
    <property type="project" value="InterPro"/>
</dbReference>
<dbReference type="InterPro" id="IPR012337">
    <property type="entry name" value="RNaseH-like_sf"/>
</dbReference>
<dbReference type="InterPro" id="IPR036397">
    <property type="entry name" value="RNaseH_sf"/>
</dbReference>
<accession>A0A7W8G956</accession>
<evidence type="ECO:0000313" key="5">
    <source>
        <dbReference type="Proteomes" id="UP000518887"/>
    </source>
</evidence>
<dbReference type="PANTHER" id="PTHR30231">
    <property type="entry name" value="DNA POLYMERASE III SUBUNIT EPSILON"/>
    <property type="match status" value="1"/>
</dbReference>
<comment type="caution">
    <text evidence="4">The sequence shown here is derived from an EMBL/GenBank/DDBJ whole genome shotgun (WGS) entry which is preliminary data.</text>
</comment>
<dbReference type="InterPro" id="IPR013520">
    <property type="entry name" value="Ribonucl_H"/>
</dbReference>
<dbReference type="GO" id="GO:0005829">
    <property type="term" value="C:cytosol"/>
    <property type="evidence" value="ECO:0007669"/>
    <property type="project" value="TreeGrafter"/>
</dbReference>
<keyword evidence="4" id="KW-0269">Exonuclease</keyword>